<gene>
    <name evidence="1" type="ORF">SAMN04515674_10875</name>
</gene>
<dbReference type="STRING" id="1079859.SAMN04515674_10875"/>
<organism evidence="1 2">
    <name type="scientific">Pseudarcicella hirudinis</name>
    <dbReference type="NCBI Taxonomy" id="1079859"/>
    <lineage>
        <taxon>Bacteria</taxon>
        <taxon>Pseudomonadati</taxon>
        <taxon>Bacteroidota</taxon>
        <taxon>Cytophagia</taxon>
        <taxon>Cytophagales</taxon>
        <taxon>Flectobacillaceae</taxon>
        <taxon>Pseudarcicella</taxon>
    </lineage>
</organism>
<dbReference type="EMBL" id="FOXH01000008">
    <property type="protein sequence ID" value="SFP99181.1"/>
    <property type="molecule type" value="Genomic_DNA"/>
</dbReference>
<dbReference type="AlphaFoldDB" id="A0A1I5UV91"/>
<accession>A0A1I5UV91</accession>
<name>A0A1I5UV91_9BACT</name>
<dbReference type="Proteomes" id="UP000199306">
    <property type="component" value="Unassembled WGS sequence"/>
</dbReference>
<evidence type="ECO:0000313" key="1">
    <source>
        <dbReference type="EMBL" id="SFP99181.1"/>
    </source>
</evidence>
<proteinExistence type="predicted"/>
<keyword evidence="2" id="KW-1185">Reference proteome</keyword>
<protein>
    <submittedName>
        <fullName evidence="1">Uncharacterized protein</fullName>
    </submittedName>
</protein>
<reference evidence="1 2" key="1">
    <citation type="submission" date="2016-10" db="EMBL/GenBank/DDBJ databases">
        <authorList>
            <person name="de Groot N.N."/>
        </authorList>
    </citation>
    <scope>NUCLEOTIDE SEQUENCE [LARGE SCALE GENOMIC DNA]</scope>
    <source>
        <strain evidence="2">E92,LMG 26720,CCM 7988</strain>
    </source>
</reference>
<sequence length="123" mass="14332">MKALLKKYVIPFILLLTWGNGFTMSLRTQELSRPVDKHKYLFTQTERPAANVVNSLYASFDSDNQEEEDDEADTLAQLFIVPEALEFSFPQVTYLPLTYHNYTSDSFDPTREKLFLLNCIWLI</sequence>
<evidence type="ECO:0000313" key="2">
    <source>
        <dbReference type="Proteomes" id="UP000199306"/>
    </source>
</evidence>